<name>A0A0P1HDV3_9RHOB</name>
<dbReference type="AlphaFoldDB" id="A0A0P1HDV3"/>
<reference evidence="2 3" key="1">
    <citation type="submission" date="2015-09" db="EMBL/GenBank/DDBJ databases">
        <authorList>
            <consortium name="Swine Surveillance"/>
        </authorList>
    </citation>
    <scope>NUCLEOTIDE SEQUENCE [LARGE SCALE GENOMIC DNA]</scope>
    <source>
        <strain evidence="2 3">CECT 8399</strain>
    </source>
</reference>
<organism evidence="2 3">
    <name type="scientific">Leisingera aquaemixtae</name>
    <dbReference type="NCBI Taxonomy" id="1396826"/>
    <lineage>
        <taxon>Bacteria</taxon>
        <taxon>Pseudomonadati</taxon>
        <taxon>Pseudomonadota</taxon>
        <taxon>Alphaproteobacteria</taxon>
        <taxon>Rhodobacterales</taxon>
        <taxon>Roseobacteraceae</taxon>
        <taxon>Leisingera</taxon>
    </lineage>
</organism>
<dbReference type="STRING" id="1396826.PHA8399_03766"/>
<feature type="signal peptide" evidence="1">
    <location>
        <begin position="1"/>
        <end position="25"/>
    </location>
</feature>
<accession>A0A0P1HDV3</accession>
<evidence type="ECO:0000256" key="1">
    <source>
        <dbReference type="SAM" id="SignalP"/>
    </source>
</evidence>
<gene>
    <name evidence="2" type="ORF">PHA8399_03766</name>
</gene>
<dbReference type="EMBL" id="CYSR01000032">
    <property type="protein sequence ID" value="CUI01620.1"/>
    <property type="molecule type" value="Genomic_DNA"/>
</dbReference>
<protein>
    <recommendedName>
        <fullName evidence="4">Outer membrane protein (Porin)</fullName>
    </recommendedName>
</protein>
<feature type="chain" id="PRO_5006064316" description="Outer membrane protein (Porin)" evidence="1">
    <location>
        <begin position="26"/>
        <end position="458"/>
    </location>
</feature>
<evidence type="ECO:0008006" key="4">
    <source>
        <dbReference type="Google" id="ProtNLM"/>
    </source>
</evidence>
<sequence length="458" mass="49516">MKRHLVTRSILAGAVHVCWMLPVAAQDGGTEMVFGFSQGLETSDNLDLDPVSQGSTTFASTGLSFGLTRETRLDRFGLLAGGVLRGVSGPGADSGLDNQSLDLSYGREGANAAFEANAGYLQTNIEFLEPLDDITDDDGQIDLPPDLDELSGTGNRERYAAGVALELGRDAPVGASFSADYVAFRYSDTTDPELSDNDLSEAESEVRFRLSPVAVARLGLGYRLYEAEDAEQTRRDTSRGYAGLSVEVNPVLRLDADLGYASIDTREFGVIEKSSGLEALLRLERDMPNGTVTAEAEQYVTDDGTIRTFTAGRSLELPRGALSATLGAADSDTGQSEIIGSLSWSQELPRGGINAQLQRWVDFDEDDGNVLRTALLLDYNHEINGLSSIGLKAGYTVTDEAGGSTDLASFTAQYKYALTEDWSLDTGYRYRMREQLAGTRAQSHAVFVSIGREFRVRR</sequence>
<evidence type="ECO:0000313" key="3">
    <source>
        <dbReference type="Proteomes" id="UP000051326"/>
    </source>
</evidence>
<dbReference type="SUPFAM" id="SSF56935">
    <property type="entry name" value="Porins"/>
    <property type="match status" value="1"/>
</dbReference>
<evidence type="ECO:0000313" key="2">
    <source>
        <dbReference type="EMBL" id="CUI01620.1"/>
    </source>
</evidence>
<dbReference type="RefSeq" id="WP_145977068.1">
    <property type="nucleotide sequence ID" value="NZ_CYSR01000032.1"/>
</dbReference>
<keyword evidence="1" id="KW-0732">Signal</keyword>
<dbReference type="Proteomes" id="UP000051326">
    <property type="component" value="Unassembled WGS sequence"/>
</dbReference>
<proteinExistence type="predicted"/>